<evidence type="ECO:0008006" key="5">
    <source>
        <dbReference type="Google" id="ProtNLM"/>
    </source>
</evidence>
<feature type="compositionally biased region" description="Basic and acidic residues" evidence="1">
    <location>
        <begin position="8"/>
        <end position="17"/>
    </location>
</feature>
<dbReference type="Gene3D" id="3.30.160.150">
    <property type="entry name" value="Lipoprotein like domain"/>
    <property type="match status" value="1"/>
</dbReference>
<keyword evidence="4" id="KW-1185">Reference proteome</keyword>
<reference evidence="4" key="1">
    <citation type="submission" date="2018-05" db="EMBL/GenBank/DDBJ databases">
        <authorList>
            <person name="Liu B.-T."/>
        </authorList>
    </citation>
    <scope>NUCLEOTIDE SEQUENCE [LARGE SCALE GENOMIC DNA]</scope>
    <source>
        <strain evidence="4">WD6-1</strain>
    </source>
</reference>
<gene>
    <name evidence="3" type="ORF">DDZ18_01705</name>
</gene>
<dbReference type="Pfam" id="PF04390">
    <property type="entry name" value="LptE"/>
    <property type="match status" value="1"/>
</dbReference>
<protein>
    <recommendedName>
        <fullName evidence="5">LPS-assembly lipoprotein LptE</fullName>
    </recommendedName>
</protein>
<evidence type="ECO:0000256" key="1">
    <source>
        <dbReference type="SAM" id="MobiDB-lite"/>
    </source>
</evidence>
<evidence type="ECO:0000313" key="3">
    <source>
        <dbReference type="EMBL" id="PWE18346.1"/>
    </source>
</evidence>
<dbReference type="AlphaFoldDB" id="A0A2U2BWE8"/>
<evidence type="ECO:0000313" key="4">
    <source>
        <dbReference type="Proteomes" id="UP000245168"/>
    </source>
</evidence>
<dbReference type="InterPro" id="IPR007485">
    <property type="entry name" value="LPS_assembly_LptE"/>
</dbReference>
<proteinExistence type="predicted"/>
<dbReference type="GO" id="GO:0019867">
    <property type="term" value="C:outer membrane"/>
    <property type="evidence" value="ECO:0007669"/>
    <property type="project" value="InterPro"/>
</dbReference>
<feature type="region of interest" description="Disordered" evidence="1">
    <location>
        <begin position="1"/>
        <end position="32"/>
    </location>
</feature>
<sequence length="206" mass="22132">MGRRLRRSRDPHPDRERHPHARPPVPHRAGRGLRRAAGGVAMPRRRPLLLAAGVAFLTIALAGCGFRPLYGGAPYAALAGARVEAGPERVDYLVQNALRDHLGAGDSRYRITLNTETDERSLGVSASGRATRYALVITVDYRLDGGPEAVSGRISETAYFDAPNEPYALIATRSNAEERAARLAAERLARALAAQLQPVTAGRGAP</sequence>
<comment type="caution">
    <text evidence="3">The sequence shown here is derived from an EMBL/GenBank/DDBJ whole genome shotgun (WGS) entry which is preliminary data.</text>
</comment>
<keyword evidence="2" id="KW-1133">Transmembrane helix</keyword>
<keyword evidence="2" id="KW-0812">Transmembrane</keyword>
<name>A0A2U2BWE8_9PROT</name>
<evidence type="ECO:0000256" key="2">
    <source>
        <dbReference type="SAM" id="Phobius"/>
    </source>
</evidence>
<feature type="transmembrane region" description="Helical" evidence="2">
    <location>
        <begin position="48"/>
        <end position="70"/>
    </location>
</feature>
<dbReference type="EMBL" id="QEXV01000001">
    <property type="protein sequence ID" value="PWE18346.1"/>
    <property type="molecule type" value="Genomic_DNA"/>
</dbReference>
<accession>A0A2U2BWE8</accession>
<dbReference type="GO" id="GO:0043165">
    <property type="term" value="P:Gram-negative-bacterium-type cell outer membrane assembly"/>
    <property type="evidence" value="ECO:0007669"/>
    <property type="project" value="InterPro"/>
</dbReference>
<organism evidence="3 4">
    <name type="scientific">Marinicauda salina</name>
    <dbReference type="NCBI Taxonomy" id="2135793"/>
    <lineage>
        <taxon>Bacteria</taxon>
        <taxon>Pseudomonadati</taxon>
        <taxon>Pseudomonadota</taxon>
        <taxon>Alphaproteobacteria</taxon>
        <taxon>Maricaulales</taxon>
        <taxon>Maricaulaceae</taxon>
        <taxon>Marinicauda</taxon>
    </lineage>
</organism>
<dbReference type="Proteomes" id="UP000245168">
    <property type="component" value="Unassembled WGS sequence"/>
</dbReference>
<keyword evidence="2" id="KW-0472">Membrane</keyword>